<comment type="subcellular location">
    <subcellularLocation>
        <location evidence="1">Nucleus</location>
    </subcellularLocation>
</comment>
<dbReference type="PANTHER" id="PTHR46239">
    <property type="entry name" value="DNA REPAIR PROTEIN RAD51 HOMOLOG 3 RAD51C"/>
    <property type="match status" value="1"/>
</dbReference>
<proteinExistence type="predicted"/>
<keyword evidence="3" id="KW-0227">DNA damage</keyword>
<dbReference type="SMART" id="SM00382">
    <property type="entry name" value="AAA"/>
    <property type="match status" value="1"/>
</dbReference>
<keyword evidence="6" id="KW-0539">Nucleus</keyword>
<dbReference type="GO" id="GO:0005657">
    <property type="term" value="C:replication fork"/>
    <property type="evidence" value="ECO:0007669"/>
    <property type="project" value="TreeGrafter"/>
</dbReference>
<organism evidence="10 11">
    <name type="scientific">Mola mola</name>
    <name type="common">Ocean sunfish</name>
    <name type="synonym">Tetraodon mola</name>
    <dbReference type="NCBI Taxonomy" id="94237"/>
    <lineage>
        <taxon>Eukaryota</taxon>
        <taxon>Metazoa</taxon>
        <taxon>Chordata</taxon>
        <taxon>Craniata</taxon>
        <taxon>Vertebrata</taxon>
        <taxon>Euteleostomi</taxon>
        <taxon>Actinopterygii</taxon>
        <taxon>Neopterygii</taxon>
        <taxon>Teleostei</taxon>
        <taxon>Neoteleostei</taxon>
        <taxon>Acanthomorphata</taxon>
        <taxon>Eupercaria</taxon>
        <taxon>Tetraodontiformes</taxon>
        <taxon>Molidae</taxon>
        <taxon>Mola</taxon>
    </lineage>
</organism>
<dbReference type="InterPro" id="IPR016467">
    <property type="entry name" value="DNA_recomb/repair_RecA-like"/>
</dbReference>
<dbReference type="Proteomes" id="UP000261620">
    <property type="component" value="Unplaced"/>
</dbReference>
<dbReference type="InterPro" id="IPR020588">
    <property type="entry name" value="RecA_ATP-bd"/>
</dbReference>
<protein>
    <recommendedName>
        <fullName evidence="7">DNA repair protein RAD51 homolog 3</fullName>
    </recommendedName>
</protein>
<dbReference type="GO" id="GO:0140664">
    <property type="term" value="F:ATP-dependent DNA damage sensor activity"/>
    <property type="evidence" value="ECO:0007669"/>
    <property type="project" value="InterPro"/>
</dbReference>
<evidence type="ECO:0000256" key="1">
    <source>
        <dbReference type="ARBA" id="ARBA00004123"/>
    </source>
</evidence>
<evidence type="ECO:0000256" key="2">
    <source>
        <dbReference type="ARBA" id="ARBA00022741"/>
    </source>
</evidence>
<evidence type="ECO:0000256" key="6">
    <source>
        <dbReference type="ARBA" id="ARBA00023242"/>
    </source>
</evidence>
<evidence type="ECO:0000256" key="3">
    <source>
        <dbReference type="ARBA" id="ARBA00022763"/>
    </source>
</evidence>
<dbReference type="CDD" id="cd19492">
    <property type="entry name" value="Rad51C"/>
    <property type="match status" value="1"/>
</dbReference>
<evidence type="ECO:0000256" key="7">
    <source>
        <dbReference type="ARBA" id="ARBA00040674"/>
    </source>
</evidence>
<dbReference type="GO" id="GO:0033063">
    <property type="term" value="C:Rad51B-Rad51C-Rad51D-XRCC2 complex"/>
    <property type="evidence" value="ECO:0007669"/>
    <property type="project" value="TreeGrafter"/>
</dbReference>
<keyword evidence="4" id="KW-0067">ATP-binding</keyword>
<feature type="domain" description="RecA family profile 1" evidence="9">
    <location>
        <begin position="86"/>
        <end position="273"/>
    </location>
</feature>
<reference evidence="10" key="1">
    <citation type="submission" date="2025-08" db="UniProtKB">
        <authorList>
            <consortium name="Ensembl"/>
        </authorList>
    </citation>
    <scope>IDENTIFICATION</scope>
</reference>
<dbReference type="InterPro" id="IPR013632">
    <property type="entry name" value="Rad51_C"/>
</dbReference>
<evidence type="ECO:0000256" key="5">
    <source>
        <dbReference type="ARBA" id="ARBA00023204"/>
    </source>
</evidence>
<evidence type="ECO:0000259" key="9">
    <source>
        <dbReference type="PROSITE" id="PS50162"/>
    </source>
</evidence>
<keyword evidence="11" id="KW-1185">Reference proteome</keyword>
<dbReference type="InterPro" id="IPR052093">
    <property type="entry name" value="HR_Repair_Mediator"/>
</dbReference>
<reference evidence="10" key="2">
    <citation type="submission" date="2025-09" db="UniProtKB">
        <authorList>
            <consortium name="Ensembl"/>
        </authorList>
    </citation>
    <scope>IDENTIFICATION</scope>
</reference>
<dbReference type="OMA" id="AMETFTV"/>
<dbReference type="InterPro" id="IPR027417">
    <property type="entry name" value="P-loop_NTPase"/>
</dbReference>
<evidence type="ECO:0000313" key="10">
    <source>
        <dbReference type="Ensembl" id="ENSMMOP00000012694.1"/>
    </source>
</evidence>
<dbReference type="GO" id="GO:0000707">
    <property type="term" value="P:meiotic DNA recombinase assembly"/>
    <property type="evidence" value="ECO:0007669"/>
    <property type="project" value="TreeGrafter"/>
</dbReference>
<dbReference type="PROSITE" id="PS50162">
    <property type="entry name" value="RECA_2"/>
    <property type="match status" value="1"/>
</dbReference>
<accession>A0A3Q3WTY8</accession>
<dbReference type="GO" id="GO:0033065">
    <property type="term" value="C:Rad51C-XRCC3 complex"/>
    <property type="evidence" value="ECO:0007669"/>
    <property type="project" value="TreeGrafter"/>
</dbReference>
<dbReference type="GO" id="GO:0000400">
    <property type="term" value="F:four-way junction DNA binding"/>
    <property type="evidence" value="ECO:0007669"/>
    <property type="project" value="TreeGrafter"/>
</dbReference>
<evidence type="ECO:0000256" key="8">
    <source>
        <dbReference type="SAM" id="MobiDB-lite"/>
    </source>
</evidence>
<name>A0A3Q3WTY8_MOLML</name>
<dbReference type="GO" id="GO:0005524">
    <property type="term" value="F:ATP binding"/>
    <property type="evidence" value="ECO:0007669"/>
    <property type="project" value="UniProtKB-KW"/>
</dbReference>
<dbReference type="AlphaFoldDB" id="A0A3Q3WTY8"/>
<keyword evidence="2" id="KW-0547">Nucleotide-binding</keyword>
<dbReference type="Pfam" id="PF08423">
    <property type="entry name" value="Rad51"/>
    <property type="match status" value="1"/>
</dbReference>
<keyword evidence="5" id="KW-0234">DNA repair</keyword>
<dbReference type="PANTHER" id="PTHR46239:SF1">
    <property type="entry name" value="DNA REPAIR PROTEIN RAD51 HOMOLOG 3"/>
    <property type="match status" value="1"/>
</dbReference>
<dbReference type="SUPFAM" id="SSF52540">
    <property type="entry name" value="P-loop containing nucleoside triphosphate hydrolases"/>
    <property type="match status" value="1"/>
</dbReference>
<dbReference type="Gene3D" id="3.40.50.300">
    <property type="entry name" value="P-loop containing nucleotide triphosphate hydrolases"/>
    <property type="match status" value="1"/>
</dbReference>
<dbReference type="STRING" id="94237.ENSMMOP00000012694"/>
<dbReference type="InterPro" id="IPR003593">
    <property type="entry name" value="AAA+_ATPase"/>
</dbReference>
<feature type="region of interest" description="Disordered" evidence="8">
    <location>
        <begin position="333"/>
        <end position="358"/>
    </location>
</feature>
<evidence type="ECO:0000313" key="11">
    <source>
        <dbReference type="Proteomes" id="UP000261620"/>
    </source>
</evidence>
<dbReference type="GO" id="GO:0008821">
    <property type="term" value="F:crossover junction DNA endonuclease activity"/>
    <property type="evidence" value="ECO:0007669"/>
    <property type="project" value="TreeGrafter"/>
</dbReference>
<dbReference type="Ensembl" id="ENSMMOT00000012904.1">
    <property type="protein sequence ID" value="ENSMMOP00000012694.1"/>
    <property type="gene ID" value="ENSMMOG00000009759.1"/>
</dbReference>
<evidence type="ECO:0000256" key="4">
    <source>
        <dbReference type="ARBA" id="ARBA00022840"/>
    </source>
</evidence>
<dbReference type="PIRSF" id="PIRSF005856">
    <property type="entry name" value="Rad51"/>
    <property type="match status" value="1"/>
</dbReference>
<sequence>MQRPVSSLSLSSCVKVKLVGAGFQFTADLRHLSPQQLSKGASLTQQEALEVLQAVTREGGSDKAAGAGGSSASMTALELLQKEEEELRSIVTFSSRLDAALGGGVPIGKTTEVCGAPGVGKTQLCLQLAVDVQVPPCFGGVGGQVVYIDTEGSFVLQRAVDIAAAAVRHCSLLVEDDEQRVAMETFSVDTVLSNMFLVRCHDYVELLAELHLLPDFLSAHPRVRLLVIDSVAAPFRRLFDELLQRTRLLNGLAQQLIAMANSHEIAVVTTNQMTTRVLGAQSQLIPALGENWGHAPTIRLILQWAGSQRLAAIFKSPCHVDSTVQYQITTEGFRDIDQSDQPQSKRPRMHNDQSAAGV</sequence>
<dbReference type="GO" id="GO:0007131">
    <property type="term" value="P:reciprocal meiotic recombination"/>
    <property type="evidence" value="ECO:0007669"/>
    <property type="project" value="TreeGrafter"/>
</dbReference>